<gene>
    <name evidence="1" type="ORF">NM06_09640</name>
</gene>
<dbReference type="OrthoDB" id="5906330at2"/>
<dbReference type="EMBL" id="JRWP01000018">
    <property type="protein sequence ID" value="KGY08792.1"/>
    <property type="molecule type" value="Genomic_DNA"/>
</dbReference>
<sequence length="99" mass="11076">MTYQTPSKKTASLSFSQNGDIVTFSKPSDNVVQASLTSGVFSVVCECTRFQISFHFDELSTTYFIVFGHGVTISNFTYEQIQTISQYLGFLTYAQLEEA</sequence>
<dbReference type="STRING" id="379097.SE23_20225"/>
<evidence type="ECO:0000313" key="2">
    <source>
        <dbReference type="Proteomes" id="UP000030451"/>
    </source>
</evidence>
<evidence type="ECO:0000313" key="1">
    <source>
        <dbReference type="EMBL" id="KGY08792.1"/>
    </source>
</evidence>
<dbReference type="Proteomes" id="UP000030451">
    <property type="component" value="Unassembled WGS sequence"/>
</dbReference>
<dbReference type="RefSeq" id="WP_038190457.1">
    <property type="nucleotide sequence ID" value="NZ_JRWP01000018.1"/>
</dbReference>
<organism evidence="1 2">
    <name type="scientific">Photobacterium sp. (strain ATCC 43367)</name>
    <dbReference type="NCBI Taxonomy" id="379097"/>
    <lineage>
        <taxon>Bacteria</taxon>
        <taxon>Pseudomonadati</taxon>
        <taxon>Pseudomonadota</taxon>
        <taxon>Gammaproteobacteria</taxon>
        <taxon>Vibrionales</taxon>
        <taxon>Vibrionaceae</taxon>
        <taxon>Vibrio</taxon>
        <taxon>Vibrio oreintalis group</taxon>
    </lineage>
</organism>
<proteinExistence type="predicted"/>
<comment type="caution">
    <text evidence="1">The sequence shown here is derived from an EMBL/GenBank/DDBJ whole genome shotgun (WGS) entry which is preliminary data.</text>
</comment>
<dbReference type="AlphaFoldDB" id="A0A0A5HTB3"/>
<protein>
    <submittedName>
        <fullName evidence="1">Uncharacterized protein</fullName>
    </submittedName>
</protein>
<reference evidence="1 2" key="1">
    <citation type="submission" date="2014-10" db="EMBL/GenBank/DDBJ databases">
        <title>Genome sequencing of Vibrio sinaloensis T08.</title>
        <authorList>
            <person name="Chan K.-G."/>
            <person name="Mohamad N.I."/>
        </authorList>
    </citation>
    <scope>NUCLEOTIDE SEQUENCE [LARGE SCALE GENOMIC DNA]</scope>
    <source>
        <strain evidence="1 2">T08</strain>
    </source>
</reference>
<accession>A0A0A5HTB3</accession>
<name>A0A0A5HTB3_PHOS4</name>